<dbReference type="PANTHER" id="PTHR44086">
    <property type="entry name" value="THIOSULFATE SULFURTRANSFERASE RDL2, MITOCHONDRIAL-RELATED"/>
    <property type="match status" value="1"/>
</dbReference>
<dbReference type="OrthoDB" id="285281at2"/>
<feature type="domain" description="Rhodanese" evidence="2">
    <location>
        <begin position="66"/>
        <end position="150"/>
    </location>
</feature>
<sequence>MRVYPTLAVCQAKYFPHFAVILVLSALLSGFFFSKPSWQQINRAIDRNYPEVSDIGSDSLKHLLNSRQAVTIIDVRGKKEYRVSHLPGAIHSEDPTAIQLPKSSTIVVYCSVGIRSAAFARSLIGRGYKKVHNLRGGIFEWANKDYPLSRNGARVHAVHPYDKNWGTLVRPELHATELQ</sequence>
<organism evidence="3 4">
    <name type="scientific">Desulforhopalus singaporensis</name>
    <dbReference type="NCBI Taxonomy" id="91360"/>
    <lineage>
        <taxon>Bacteria</taxon>
        <taxon>Pseudomonadati</taxon>
        <taxon>Thermodesulfobacteriota</taxon>
        <taxon>Desulfobulbia</taxon>
        <taxon>Desulfobulbales</taxon>
        <taxon>Desulfocapsaceae</taxon>
        <taxon>Desulforhopalus</taxon>
    </lineage>
</organism>
<dbReference type="AlphaFoldDB" id="A0A1H0U0B7"/>
<keyword evidence="1" id="KW-0472">Membrane</keyword>
<dbReference type="EMBL" id="FNJI01000027">
    <property type="protein sequence ID" value="SDP59256.1"/>
    <property type="molecule type" value="Genomic_DNA"/>
</dbReference>
<dbReference type="Gene3D" id="3.40.250.10">
    <property type="entry name" value="Rhodanese-like domain"/>
    <property type="match status" value="1"/>
</dbReference>
<dbReference type="InterPro" id="IPR036873">
    <property type="entry name" value="Rhodanese-like_dom_sf"/>
</dbReference>
<keyword evidence="1" id="KW-1133">Transmembrane helix</keyword>
<accession>A0A1H0U0B7</accession>
<reference evidence="3 4" key="1">
    <citation type="submission" date="2016-10" db="EMBL/GenBank/DDBJ databases">
        <authorList>
            <person name="de Groot N.N."/>
        </authorList>
    </citation>
    <scope>NUCLEOTIDE SEQUENCE [LARGE SCALE GENOMIC DNA]</scope>
    <source>
        <strain evidence="3 4">DSM 12130</strain>
    </source>
</reference>
<keyword evidence="4" id="KW-1185">Reference proteome</keyword>
<proteinExistence type="predicted"/>
<evidence type="ECO:0000256" key="1">
    <source>
        <dbReference type="SAM" id="Phobius"/>
    </source>
</evidence>
<dbReference type="Pfam" id="PF00581">
    <property type="entry name" value="Rhodanese"/>
    <property type="match status" value="1"/>
</dbReference>
<keyword evidence="1" id="KW-0812">Transmembrane</keyword>
<dbReference type="SUPFAM" id="SSF52821">
    <property type="entry name" value="Rhodanese/Cell cycle control phosphatase"/>
    <property type="match status" value="1"/>
</dbReference>
<gene>
    <name evidence="3" type="ORF">SAMN05660330_03312</name>
</gene>
<evidence type="ECO:0000313" key="4">
    <source>
        <dbReference type="Proteomes" id="UP000199073"/>
    </source>
</evidence>
<dbReference type="RefSeq" id="WP_092224822.1">
    <property type="nucleotide sequence ID" value="NZ_FNJI01000027.1"/>
</dbReference>
<dbReference type="GO" id="GO:0004792">
    <property type="term" value="F:thiosulfate-cyanide sulfurtransferase activity"/>
    <property type="evidence" value="ECO:0007669"/>
    <property type="project" value="TreeGrafter"/>
</dbReference>
<evidence type="ECO:0000259" key="2">
    <source>
        <dbReference type="PROSITE" id="PS50206"/>
    </source>
</evidence>
<keyword evidence="3" id="KW-0808">Transferase</keyword>
<name>A0A1H0U0B7_9BACT</name>
<dbReference type="CDD" id="cd00158">
    <property type="entry name" value="RHOD"/>
    <property type="match status" value="1"/>
</dbReference>
<dbReference type="Proteomes" id="UP000199073">
    <property type="component" value="Unassembled WGS sequence"/>
</dbReference>
<dbReference type="PANTHER" id="PTHR44086:SF13">
    <property type="entry name" value="THIOSULFATE SULFURTRANSFERASE PSPE"/>
    <property type="match status" value="1"/>
</dbReference>
<evidence type="ECO:0000313" key="3">
    <source>
        <dbReference type="EMBL" id="SDP59256.1"/>
    </source>
</evidence>
<dbReference type="InterPro" id="IPR001763">
    <property type="entry name" value="Rhodanese-like_dom"/>
</dbReference>
<dbReference type="PROSITE" id="PS50206">
    <property type="entry name" value="RHODANESE_3"/>
    <property type="match status" value="1"/>
</dbReference>
<protein>
    <submittedName>
        <fullName evidence="3">Rhodanese-related sulfurtransferase</fullName>
    </submittedName>
</protein>
<dbReference type="SMART" id="SM00450">
    <property type="entry name" value="RHOD"/>
    <property type="match status" value="1"/>
</dbReference>
<feature type="transmembrane region" description="Helical" evidence="1">
    <location>
        <begin position="14"/>
        <end position="33"/>
    </location>
</feature>
<dbReference type="STRING" id="91360.SAMN05660330_03312"/>